<evidence type="ECO:0000313" key="1">
    <source>
        <dbReference type="EMBL" id="TRL31724.1"/>
    </source>
</evidence>
<accession>A0A549SQ38</accession>
<dbReference type="RefSeq" id="WP_143127817.1">
    <property type="nucleotide sequence ID" value="NZ_VJMG01000090.1"/>
</dbReference>
<evidence type="ECO:0000313" key="2">
    <source>
        <dbReference type="Proteomes" id="UP000316801"/>
    </source>
</evidence>
<dbReference type="AlphaFoldDB" id="A0A549SQ38"/>
<name>A0A549SQ38_9HYPH</name>
<gene>
    <name evidence="1" type="ORF">FNA46_24260</name>
</gene>
<dbReference type="Proteomes" id="UP000316801">
    <property type="component" value="Unassembled WGS sequence"/>
</dbReference>
<proteinExistence type="predicted"/>
<reference evidence="1 2" key="1">
    <citation type="submission" date="2019-07" db="EMBL/GenBank/DDBJ databases">
        <title>Ln-dependent methylotrophs.</title>
        <authorList>
            <person name="Tani A."/>
        </authorList>
    </citation>
    <scope>NUCLEOTIDE SEQUENCE [LARGE SCALE GENOMIC DNA]</scope>
    <source>
        <strain evidence="1 2">SM12</strain>
    </source>
</reference>
<organism evidence="1 2">
    <name type="scientific">Rhizobium straminoryzae</name>
    <dbReference type="NCBI Taxonomy" id="1387186"/>
    <lineage>
        <taxon>Bacteria</taxon>
        <taxon>Pseudomonadati</taxon>
        <taxon>Pseudomonadota</taxon>
        <taxon>Alphaproteobacteria</taxon>
        <taxon>Hyphomicrobiales</taxon>
        <taxon>Rhizobiaceae</taxon>
        <taxon>Rhizobium/Agrobacterium group</taxon>
        <taxon>Rhizobium</taxon>
    </lineage>
</organism>
<keyword evidence="2" id="KW-1185">Reference proteome</keyword>
<protein>
    <recommendedName>
        <fullName evidence="3">DUF4410 domain-containing protein</fullName>
    </recommendedName>
</protein>
<comment type="caution">
    <text evidence="1">The sequence shown here is derived from an EMBL/GenBank/DDBJ whole genome shotgun (WGS) entry which is preliminary data.</text>
</comment>
<evidence type="ECO:0008006" key="3">
    <source>
        <dbReference type="Google" id="ProtNLM"/>
    </source>
</evidence>
<dbReference type="EMBL" id="VJMG01000090">
    <property type="protein sequence ID" value="TRL31724.1"/>
    <property type="molecule type" value="Genomic_DNA"/>
</dbReference>
<sequence length="162" mass="17844">MLLRSLRLFCLVMAWLLLGSFRMPADEARPETLLYDVRAAFVTARPEVSHNLLSATDRLVASAIRATFRQQALPRAVLTIRIEDTVYLPLLFGGRFRAQVTVEAVSVVTGEKVAVGSFAVSAFALDATHADARLAERIAERVVQDFRLQDTVPSTLATALFP</sequence>